<evidence type="ECO:0000256" key="7">
    <source>
        <dbReference type="SAM" id="Phobius"/>
    </source>
</evidence>
<keyword evidence="5 7" id="KW-1133">Transmembrane helix</keyword>
<dbReference type="PANTHER" id="PTHR47371">
    <property type="entry name" value="LIPOTEICHOIC ACID SYNTHASE"/>
    <property type="match status" value="1"/>
</dbReference>
<keyword evidence="6 7" id="KW-0472">Membrane</keyword>
<feature type="transmembrane region" description="Helical" evidence="7">
    <location>
        <begin position="27"/>
        <end position="46"/>
    </location>
</feature>
<sequence length="629" mass="71243">MQFPSIVRRRREGGIRYPKLPLSEEQAVWLSRLFFLAGPLVSYWMVEVLNSNNPWGFSSLQLALNLVWYYMGEIFFYFVLGNRERAVRAAMFFAWAIGVVNSYAYRFRGRTIFPSDIVTIRTALNVAGNYNYMPGPEELLTLLVMVLFLAAMALLPTPKGRRPFSWKLFVPSQALCLSFLWMFFCTDTVSDAGISPSMWTTRGNGLALNFSLCVRYSWVTPPEGYSAQAVASLAEQYPSDEAAERAASDGETRPVNLIVIMNESFSDLGVLPGVETNRDAMPFLHSLTENTVKGYAYSSVFGGTTANSEYEFLTGNTTAFLPAGTVPYHMYISNHEPGLARQMGDLGYRTVAMHPYYSSGWNRVAVYEDMGFDEQYFLEDFSYTEDDLIREYLSDRADYENLIARYEAKEEGESLFLFNVTMQNHSGYTGEWTNLPREVWLTGEYEGKFDTVDQYLNLVYQSDQALEELISYFSQVEEPTMICLFGDHQPQVDTEFYNAVLGGEVDFLDAAAAQKKQMVPFLIWANYDIPEAQGVELSLNYLSSLLTETANLPQTGYQKYLSDLWEELPIVNTVGYVDNQGEWVHTADEKELSPAAQSALDGYKQVLYNHIFDKSNRPGGFFTLLTGGD</sequence>
<dbReference type="Gene3D" id="3.40.720.10">
    <property type="entry name" value="Alkaline Phosphatase, subunit A"/>
    <property type="match status" value="1"/>
</dbReference>
<organism evidence="9 10">
    <name type="scientific">Candidatus Flavonifractor intestinipullorum</name>
    <dbReference type="NCBI Taxonomy" id="2838587"/>
    <lineage>
        <taxon>Bacteria</taxon>
        <taxon>Bacillati</taxon>
        <taxon>Bacillota</taxon>
        <taxon>Clostridia</taxon>
        <taxon>Eubacteriales</taxon>
        <taxon>Oscillospiraceae</taxon>
        <taxon>Flavonifractor</taxon>
    </lineage>
</organism>
<dbReference type="InterPro" id="IPR050448">
    <property type="entry name" value="OpgB/LTA_synthase_biosynth"/>
</dbReference>
<comment type="pathway">
    <text evidence="2">Cell wall biogenesis; lipoteichoic acid biosynthesis.</text>
</comment>
<evidence type="ECO:0000256" key="3">
    <source>
        <dbReference type="ARBA" id="ARBA00022475"/>
    </source>
</evidence>
<accession>A0A9D2MCW7</accession>
<evidence type="ECO:0000256" key="4">
    <source>
        <dbReference type="ARBA" id="ARBA00022692"/>
    </source>
</evidence>
<feature type="transmembrane region" description="Helical" evidence="7">
    <location>
        <begin position="87"/>
        <end position="105"/>
    </location>
</feature>
<name>A0A9D2MCW7_9FIRM</name>
<reference evidence="9" key="1">
    <citation type="journal article" date="2021" name="PeerJ">
        <title>Extensive microbial diversity within the chicken gut microbiome revealed by metagenomics and culture.</title>
        <authorList>
            <person name="Gilroy R."/>
            <person name="Ravi A."/>
            <person name="Getino M."/>
            <person name="Pursley I."/>
            <person name="Horton D.L."/>
            <person name="Alikhan N.F."/>
            <person name="Baker D."/>
            <person name="Gharbi K."/>
            <person name="Hall N."/>
            <person name="Watson M."/>
            <person name="Adriaenssens E.M."/>
            <person name="Foster-Nyarko E."/>
            <person name="Jarju S."/>
            <person name="Secka A."/>
            <person name="Antonio M."/>
            <person name="Oren A."/>
            <person name="Chaudhuri R.R."/>
            <person name="La Ragione R."/>
            <person name="Hildebrand F."/>
            <person name="Pallen M.J."/>
        </authorList>
    </citation>
    <scope>NUCLEOTIDE SEQUENCE</scope>
    <source>
        <strain evidence="9">CHK189-11263</strain>
    </source>
</reference>
<evidence type="ECO:0000256" key="1">
    <source>
        <dbReference type="ARBA" id="ARBA00004651"/>
    </source>
</evidence>
<feature type="transmembrane region" description="Helical" evidence="7">
    <location>
        <begin position="139"/>
        <end position="157"/>
    </location>
</feature>
<dbReference type="PANTHER" id="PTHR47371:SF3">
    <property type="entry name" value="PHOSPHOGLYCEROL TRANSFERASE I"/>
    <property type="match status" value="1"/>
</dbReference>
<feature type="transmembrane region" description="Helical" evidence="7">
    <location>
        <begin position="58"/>
        <end position="80"/>
    </location>
</feature>
<evidence type="ECO:0000313" key="9">
    <source>
        <dbReference type="EMBL" id="HJB57889.1"/>
    </source>
</evidence>
<keyword evidence="3" id="KW-1003">Cell membrane</keyword>
<dbReference type="InterPro" id="IPR017850">
    <property type="entry name" value="Alkaline_phosphatase_core_sf"/>
</dbReference>
<feature type="domain" description="Sulfatase N-terminal" evidence="8">
    <location>
        <begin position="256"/>
        <end position="531"/>
    </location>
</feature>
<dbReference type="GO" id="GO:0005886">
    <property type="term" value="C:plasma membrane"/>
    <property type="evidence" value="ECO:0007669"/>
    <property type="project" value="UniProtKB-SubCell"/>
</dbReference>
<dbReference type="InterPro" id="IPR000917">
    <property type="entry name" value="Sulfatase_N"/>
</dbReference>
<comment type="subcellular location">
    <subcellularLocation>
        <location evidence="1">Cell membrane</location>
        <topology evidence="1">Multi-pass membrane protein</topology>
    </subcellularLocation>
</comment>
<dbReference type="Proteomes" id="UP000824208">
    <property type="component" value="Unassembled WGS sequence"/>
</dbReference>
<dbReference type="CDD" id="cd16015">
    <property type="entry name" value="LTA_synthase"/>
    <property type="match status" value="1"/>
</dbReference>
<evidence type="ECO:0000313" key="10">
    <source>
        <dbReference type="Proteomes" id="UP000824208"/>
    </source>
</evidence>
<evidence type="ECO:0000259" key="8">
    <source>
        <dbReference type="Pfam" id="PF00884"/>
    </source>
</evidence>
<reference evidence="9" key="2">
    <citation type="submission" date="2021-04" db="EMBL/GenBank/DDBJ databases">
        <authorList>
            <person name="Gilroy R."/>
        </authorList>
    </citation>
    <scope>NUCLEOTIDE SEQUENCE</scope>
    <source>
        <strain evidence="9">CHK189-11263</strain>
    </source>
</reference>
<protein>
    <submittedName>
        <fullName evidence="9">LTA synthase family protein</fullName>
    </submittedName>
</protein>
<evidence type="ECO:0000256" key="6">
    <source>
        <dbReference type="ARBA" id="ARBA00023136"/>
    </source>
</evidence>
<proteinExistence type="predicted"/>
<dbReference type="SUPFAM" id="SSF53649">
    <property type="entry name" value="Alkaline phosphatase-like"/>
    <property type="match status" value="1"/>
</dbReference>
<feature type="transmembrane region" description="Helical" evidence="7">
    <location>
        <begin position="164"/>
        <end position="184"/>
    </location>
</feature>
<dbReference type="Pfam" id="PF00884">
    <property type="entry name" value="Sulfatase"/>
    <property type="match status" value="1"/>
</dbReference>
<keyword evidence="4 7" id="KW-0812">Transmembrane</keyword>
<gene>
    <name evidence="9" type="ORF">H9714_10090</name>
</gene>
<evidence type="ECO:0000256" key="5">
    <source>
        <dbReference type="ARBA" id="ARBA00022989"/>
    </source>
</evidence>
<comment type="caution">
    <text evidence="9">The sequence shown here is derived from an EMBL/GenBank/DDBJ whole genome shotgun (WGS) entry which is preliminary data.</text>
</comment>
<evidence type="ECO:0000256" key="2">
    <source>
        <dbReference type="ARBA" id="ARBA00004936"/>
    </source>
</evidence>
<dbReference type="AlphaFoldDB" id="A0A9D2MCW7"/>
<dbReference type="EMBL" id="DWYC01000088">
    <property type="protein sequence ID" value="HJB57889.1"/>
    <property type="molecule type" value="Genomic_DNA"/>
</dbReference>